<feature type="signal peptide" evidence="8">
    <location>
        <begin position="1"/>
        <end position="22"/>
    </location>
</feature>
<gene>
    <name evidence="10" type="ORF">IAA61_10380</name>
</gene>
<evidence type="ECO:0000256" key="4">
    <source>
        <dbReference type="ARBA" id="ARBA00023295"/>
    </source>
</evidence>
<keyword evidence="3 7" id="KW-0119">Carbohydrate metabolism</keyword>
<evidence type="ECO:0000256" key="6">
    <source>
        <dbReference type="PROSITE-ProRule" id="PRU10061"/>
    </source>
</evidence>
<feature type="active site" description="Nucleophile" evidence="6">
    <location>
        <position position="543"/>
    </location>
</feature>
<evidence type="ECO:0000313" key="10">
    <source>
        <dbReference type="EMBL" id="HIU58196.1"/>
    </source>
</evidence>
<name>A0A9D1MDF1_9FIRM</name>
<comment type="similarity">
    <text evidence="1 7">Belongs to the glycosyl hydrolase 10 (cellulase F) family.</text>
</comment>
<dbReference type="PROSITE" id="PS51760">
    <property type="entry name" value="GH10_2"/>
    <property type="match status" value="1"/>
</dbReference>
<proteinExistence type="inferred from homology"/>
<keyword evidence="4 7" id="KW-0326">Glycosidase</keyword>
<dbReference type="Pfam" id="PF00331">
    <property type="entry name" value="Glyco_hydro_10"/>
    <property type="match status" value="1"/>
</dbReference>
<organism evidence="10 11">
    <name type="scientific">Candidatus Ornithomonoglobus merdipullorum</name>
    <dbReference type="NCBI Taxonomy" id="2840895"/>
    <lineage>
        <taxon>Bacteria</taxon>
        <taxon>Bacillati</taxon>
        <taxon>Bacillota</taxon>
        <taxon>Clostridia</taxon>
        <taxon>Candidatus Ornithomonoglobus</taxon>
    </lineage>
</organism>
<evidence type="ECO:0000256" key="3">
    <source>
        <dbReference type="ARBA" id="ARBA00023277"/>
    </source>
</evidence>
<protein>
    <recommendedName>
        <fullName evidence="7">Beta-xylanase</fullName>
        <ecNumber evidence="7">3.2.1.8</ecNumber>
    </recommendedName>
</protein>
<evidence type="ECO:0000256" key="1">
    <source>
        <dbReference type="ARBA" id="ARBA00007495"/>
    </source>
</evidence>
<comment type="caution">
    <text evidence="10">The sequence shown here is derived from an EMBL/GenBank/DDBJ whole genome shotgun (WGS) entry which is preliminary data.</text>
</comment>
<dbReference type="InterPro" id="IPR031158">
    <property type="entry name" value="GH10_AS"/>
</dbReference>
<feature type="chain" id="PRO_5038402892" description="Beta-xylanase" evidence="8">
    <location>
        <begin position="23"/>
        <end position="634"/>
    </location>
</feature>
<reference evidence="10" key="1">
    <citation type="submission" date="2020-10" db="EMBL/GenBank/DDBJ databases">
        <authorList>
            <person name="Gilroy R."/>
        </authorList>
    </citation>
    <scope>NUCLEOTIDE SEQUENCE</scope>
    <source>
        <strain evidence="10">USAMLcec3-3695</strain>
    </source>
</reference>
<reference evidence="10" key="2">
    <citation type="journal article" date="2021" name="PeerJ">
        <title>Extensive microbial diversity within the chicken gut microbiome revealed by metagenomics and culture.</title>
        <authorList>
            <person name="Gilroy R."/>
            <person name="Ravi A."/>
            <person name="Getino M."/>
            <person name="Pursley I."/>
            <person name="Horton D.L."/>
            <person name="Alikhan N.F."/>
            <person name="Baker D."/>
            <person name="Gharbi K."/>
            <person name="Hall N."/>
            <person name="Watson M."/>
            <person name="Adriaenssens E.M."/>
            <person name="Foster-Nyarko E."/>
            <person name="Jarju S."/>
            <person name="Secka A."/>
            <person name="Antonio M."/>
            <person name="Oren A."/>
            <person name="Chaudhuri R.R."/>
            <person name="La Ragione R."/>
            <person name="Hildebrand F."/>
            <person name="Pallen M.J."/>
        </authorList>
    </citation>
    <scope>NUCLEOTIDE SEQUENCE</scope>
    <source>
        <strain evidence="10">USAMLcec3-3695</strain>
    </source>
</reference>
<keyword evidence="2 7" id="KW-0378">Hydrolase</keyword>
<evidence type="ECO:0000256" key="8">
    <source>
        <dbReference type="SAM" id="SignalP"/>
    </source>
</evidence>
<evidence type="ECO:0000256" key="5">
    <source>
        <dbReference type="ARBA" id="ARBA00023326"/>
    </source>
</evidence>
<evidence type="ECO:0000256" key="7">
    <source>
        <dbReference type="RuleBase" id="RU361174"/>
    </source>
</evidence>
<dbReference type="EMBL" id="DVNB01000106">
    <property type="protein sequence ID" value="HIU58196.1"/>
    <property type="molecule type" value="Genomic_DNA"/>
</dbReference>
<dbReference type="AlphaFoldDB" id="A0A9D1MDF1"/>
<sequence>MIRKSGLILTTAAMLLASGTCAAAQVQWYTAVSENSENSVLNYTVYDSSDRAAVESISSCPNDDASEWNVSGVKYEGINYVGSSAGGIRTNITAYIESGDRLRISFDYRSPGYESFVYDVTPVIEVKSADGTISGRYEFAAAPQSDVWTSYTSGESEPIEFGGGDSVSLSLMNERGFWHMKDLVIERYGEEKKTPFISDLEIGGAAEGGILTDGEVNISGSTGVPCTLYTAFYNNGRLLSVQGQDADGDFELSAQSSGADTMKLLAWNGMTPETGEITVNSDGSGNYKQETSTMKEKYRDSFLIGNIFNSYNLSGEDRDILLKHFNVITGENNMKPEILAPAKNYYNWTEADAMVDFAEENGLDVIGHTLVWHKQTPAWFTEGTAEEVWQNMETYIKTVVGHYKGRVKGWDVVNEAIRDNIDQMPPSWSYYIRKESDTSGTPWFRALKDADYIYRAFLFAHEADPDAELYYNDYNLDMPYKREAAALLVEHINNKYKEEYDTDENLIDAIGMQSHYNLETNVDEVRKSIDRFREIGVKVNITELDICINRVDDNGEGADSGSYVFNASDEMKQAVKYAELMTVYEDNADIIDRVTFWGYSDGKSWRSAQYPLMFNADLTPKKAFYAIMEPENYR</sequence>
<dbReference type="GO" id="GO:0031176">
    <property type="term" value="F:endo-1,4-beta-xylanase activity"/>
    <property type="evidence" value="ECO:0007669"/>
    <property type="project" value="UniProtKB-EC"/>
</dbReference>
<dbReference type="EC" id="3.2.1.8" evidence="7"/>
<dbReference type="PROSITE" id="PS00591">
    <property type="entry name" value="GH10_1"/>
    <property type="match status" value="1"/>
</dbReference>
<comment type="catalytic activity">
    <reaction evidence="7">
        <text>Endohydrolysis of (1-&gt;4)-beta-D-xylosidic linkages in xylans.</text>
        <dbReference type="EC" id="3.2.1.8"/>
    </reaction>
</comment>
<evidence type="ECO:0000259" key="9">
    <source>
        <dbReference type="PROSITE" id="PS51760"/>
    </source>
</evidence>
<dbReference type="InterPro" id="IPR001000">
    <property type="entry name" value="GH10_dom"/>
</dbReference>
<evidence type="ECO:0000313" key="11">
    <source>
        <dbReference type="Proteomes" id="UP000824109"/>
    </source>
</evidence>
<dbReference type="InterPro" id="IPR017853">
    <property type="entry name" value="GH"/>
</dbReference>
<feature type="domain" description="GH10" evidence="9">
    <location>
        <begin position="288"/>
        <end position="630"/>
    </location>
</feature>
<dbReference type="PANTHER" id="PTHR31490">
    <property type="entry name" value="GLYCOSYL HYDROLASE"/>
    <property type="match status" value="1"/>
</dbReference>
<evidence type="ECO:0000256" key="2">
    <source>
        <dbReference type="ARBA" id="ARBA00022801"/>
    </source>
</evidence>
<dbReference type="SMART" id="SM00633">
    <property type="entry name" value="Glyco_10"/>
    <property type="match status" value="1"/>
</dbReference>
<dbReference type="PANTHER" id="PTHR31490:SF90">
    <property type="entry name" value="ENDO-1,4-BETA-XYLANASE A"/>
    <property type="match status" value="1"/>
</dbReference>
<dbReference type="Proteomes" id="UP000824109">
    <property type="component" value="Unassembled WGS sequence"/>
</dbReference>
<keyword evidence="8" id="KW-0732">Signal</keyword>
<keyword evidence="5 7" id="KW-0624">Polysaccharide degradation</keyword>
<dbReference type="SUPFAM" id="SSF51445">
    <property type="entry name" value="(Trans)glycosidases"/>
    <property type="match status" value="1"/>
</dbReference>
<dbReference type="InterPro" id="IPR044846">
    <property type="entry name" value="GH10"/>
</dbReference>
<dbReference type="PRINTS" id="PR00134">
    <property type="entry name" value="GLHYDRLASE10"/>
</dbReference>
<dbReference type="GO" id="GO:0000272">
    <property type="term" value="P:polysaccharide catabolic process"/>
    <property type="evidence" value="ECO:0007669"/>
    <property type="project" value="UniProtKB-KW"/>
</dbReference>
<dbReference type="Gene3D" id="3.20.20.80">
    <property type="entry name" value="Glycosidases"/>
    <property type="match status" value="1"/>
</dbReference>
<accession>A0A9D1MDF1</accession>